<reference evidence="3" key="1">
    <citation type="submission" date="2023-04" db="EMBL/GenBank/DDBJ databases">
        <title>Chromosome-level genome of Chaenocephalus aceratus.</title>
        <authorList>
            <person name="Park H."/>
        </authorList>
    </citation>
    <scope>NUCLEOTIDE SEQUENCE</scope>
    <source>
        <strain evidence="3">DE</strain>
        <tissue evidence="3">Muscle</tissue>
    </source>
</reference>
<evidence type="ECO:0000259" key="2">
    <source>
        <dbReference type="Pfam" id="PF15903"/>
    </source>
</evidence>
<evidence type="ECO:0000256" key="1">
    <source>
        <dbReference type="SAM" id="MobiDB-lite"/>
    </source>
</evidence>
<keyword evidence="4" id="KW-1185">Reference proteome</keyword>
<name>A0AAD9EQY4_DISEL</name>
<feature type="region of interest" description="Disordered" evidence="1">
    <location>
        <begin position="138"/>
        <end position="158"/>
    </location>
</feature>
<feature type="domain" description="FAM65 N-terminal" evidence="2">
    <location>
        <begin position="514"/>
        <end position="563"/>
    </location>
</feature>
<gene>
    <name evidence="3" type="ORF">KUDE01_000117</name>
</gene>
<proteinExistence type="predicted"/>
<accession>A0AAD9EQY4</accession>
<dbReference type="PANTHER" id="PTHR47018">
    <property type="entry name" value="CXC DOMAIN-CONTAINING PROTEIN-RELATED"/>
    <property type="match status" value="1"/>
</dbReference>
<protein>
    <submittedName>
        <fullName evidence="3">Rho family-interacting cell polarization regulator 2</fullName>
    </submittedName>
</protein>
<organism evidence="3 4">
    <name type="scientific">Dissostichus eleginoides</name>
    <name type="common">Patagonian toothfish</name>
    <name type="synonym">Dissostichus amissus</name>
    <dbReference type="NCBI Taxonomy" id="100907"/>
    <lineage>
        <taxon>Eukaryota</taxon>
        <taxon>Metazoa</taxon>
        <taxon>Chordata</taxon>
        <taxon>Craniata</taxon>
        <taxon>Vertebrata</taxon>
        <taxon>Euteleostomi</taxon>
        <taxon>Actinopterygii</taxon>
        <taxon>Neopterygii</taxon>
        <taxon>Teleostei</taxon>
        <taxon>Neoteleostei</taxon>
        <taxon>Acanthomorphata</taxon>
        <taxon>Eupercaria</taxon>
        <taxon>Perciformes</taxon>
        <taxon>Notothenioidei</taxon>
        <taxon>Nototheniidae</taxon>
        <taxon>Dissostichus</taxon>
    </lineage>
</organism>
<dbReference type="AlphaFoldDB" id="A0AAD9EQY4"/>
<dbReference type="InterPro" id="IPR031780">
    <property type="entry name" value="FAM65_N"/>
</dbReference>
<sequence length="563" mass="61873">MLLEQTYNADAKEASGLDGITLNRAARMKWVYTKPLTAAISAELKSMLHLHSSSPHHESGWSRVNRDAEMVVKVMAAVETNPFTTATPSLINISTGECADPTVKDNLTSVKAVGLKALSDSLSSDQKKTSGVKLNTFHTQNRMKPKKSGGKTSAPGKSNEVTALLRMTQIIASGGELNIVDFIGNHECSDLSPSLFQEDGTMRTGTKASLVKILKEKTKVSSIPDLPQDCLKTAVVVDAMSAIRHWSFHTGEGFGVIAERYRHLLLNDVPPGTDIIHFCCDRYSTTSLKSAEQEQRYARSKPAKVYEVSEQYTAPDPKEFFAVSANKANLLSFLCEKWCEDEQLEPGLGPTHLYLGGGFKEETKSVVLTAGVQNEGVDRVVIHANDTDIITTCLYYGATHLSDLTELWVRTGQNAYLPIHKIVVALGPSQCCAMPFIHSLSGRDTTSYPYFTGKKAWFKSSMSLDIPALEEFENAFLLHLKRAALATIIDKNAHIAKPEIPPCTEFGWSLDNGHVVPIEELYEAYCLQRRLRDGANKMVKAYTTSVSSKEAKESLAEANKGYK</sequence>
<dbReference type="EMBL" id="JASDAP010000485">
    <property type="protein sequence ID" value="KAK1874954.1"/>
    <property type="molecule type" value="Genomic_DNA"/>
</dbReference>
<dbReference type="PANTHER" id="PTHR47018:SF1">
    <property type="entry name" value="TESMIN_TSO1-LIKE CXC DOMAIN-CONTAINING PROTEIN"/>
    <property type="match status" value="1"/>
</dbReference>
<evidence type="ECO:0000313" key="3">
    <source>
        <dbReference type="EMBL" id="KAK1874954.1"/>
    </source>
</evidence>
<dbReference type="Proteomes" id="UP001228049">
    <property type="component" value="Unassembled WGS sequence"/>
</dbReference>
<feature type="non-terminal residue" evidence="3">
    <location>
        <position position="1"/>
    </location>
</feature>
<evidence type="ECO:0000313" key="4">
    <source>
        <dbReference type="Proteomes" id="UP001228049"/>
    </source>
</evidence>
<dbReference type="Pfam" id="PF15903">
    <property type="entry name" value="PL48"/>
    <property type="match status" value="1"/>
</dbReference>
<comment type="caution">
    <text evidence="3">The sequence shown here is derived from an EMBL/GenBank/DDBJ whole genome shotgun (WGS) entry which is preliminary data.</text>
</comment>